<reference evidence="3" key="1">
    <citation type="submission" date="2020-12" db="EMBL/GenBank/DDBJ databases">
        <title>Bacterial taxonomy.</title>
        <authorList>
            <person name="Pan X."/>
        </authorList>
    </citation>
    <scope>NUCLEOTIDE SEQUENCE</scope>
    <source>
        <strain evidence="3">KCTC 52957</strain>
    </source>
</reference>
<proteinExistence type="predicted"/>
<feature type="chain" id="PRO_5037899259" evidence="1">
    <location>
        <begin position="20"/>
        <end position="306"/>
    </location>
</feature>
<dbReference type="GO" id="GO:0042597">
    <property type="term" value="C:periplasmic space"/>
    <property type="evidence" value="ECO:0007669"/>
    <property type="project" value="InterPro"/>
</dbReference>
<dbReference type="Proteomes" id="UP000642488">
    <property type="component" value="Unassembled WGS sequence"/>
</dbReference>
<dbReference type="InterPro" id="IPR007210">
    <property type="entry name" value="ABC_Gly_betaine_transp_sub-bd"/>
</dbReference>
<feature type="domain" description="ABC-type glycine betaine transport system substrate-binding" evidence="2">
    <location>
        <begin position="23"/>
        <end position="276"/>
    </location>
</feature>
<evidence type="ECO:0000313" key="4">
    <source>
        <dbReference type="Proteomes" id="UP000642488"/>
    </source>
</evidence>
<dbReference type="AlphaFoldDB" id="A0A934MGE0"/>
<dbReference type="NCBIfam" id="TIGR03414">
    <property type="entry name" value="ABC_choline_bnd"/>
    <property type="match status" value="1"/>
</dbReference>
<dbReference type="RefSeq" id="WP_198915470.1">
    <property type="nucleotide sequence ID" value="NZ_JAEKPD010000005.1"/>
</dbReference>
<dbReference type="Gene3D" id="3.40.190.100">
    <property type="entry name" value="Glycine betaine-binding periplasmic protein, domain 2"/>
    <property type="match status" value="1"/>
</dbReference>
<feature type="signal peptide" evidence="1">
    <location>
        <begin position="1"/>
        <end position="19"/>
    </location>
</feature>
<evidence type="ECO:0000259" key="2">
    <source>
        <dbReference type="Pfam" id="PF04069"/>
    </source>
</evidence>
<keyword evidence="4" id="KW-1185">Reference proteome</keyword>
<dbReference type="GO" id="GO:0015871">
    <property type="term" value="P:choline transport"/>
    <property type="evidence" value="ECO:0007669"/>
    <property type="project" value="InterPro"/>
</dbReference>
<dbReference type="InterPro" id="IPR017783">
    <property type="entry name" value="ABC_choline_sub-bd"/>
</dbReference>
<organism evidence="3 4">
    <name type="scientific">Palleronia pontilimi</name>
    <dbReference type="NCBI Taxonomy" id="1964209"/>
    <lineage>
        <taxon>Bacteria</taxon>
        <taxon>Pseudomonadati</taxon>
        <taxon>Pseudomonadota</taxon>
        <taxon>Alphaproteobacteria</taxon>
        <taxon>Rhodobacterales</taxon>
        <taxon>Roseobacteraceae</taxon>
        <taxon>Palleronia</taxon>
    </lineage>
</organism>
<gene>
    <name evidence="3" type="ORF">ILP92_06055</name>
</gene>
<comment type="caution">
    <text evidence="3">The sequence shown here is derived from an EMBL/GenBank/DDBJ whole genome shotgun (WGS) entry which is preliminary data.</text>
</comment>
<keyword evidence="1" id="KW-0732">Signal</keyword>
<dbReference type="GO" id="GO:0033265">
    <property type="term" value="F:choline binding"/>
    <property type="evidence" value="ECO:0007669"/>
    <property type="project" value="InterPro"/>
</dbReference>
<name>A0A934MGE0_9RHOB</name>
<dbReference type="Pfam" id="PF04069">
    <property type="entry name" value="OpuAC"/>
    <property type="match status" value="1"/>
</dbReference>
<dbReference type="SUPFAM" id="SSF53850">
    <property type="entry name" value="Periplasmic binding protein-like II"/>
    <property type="match status" value="1"/>
</dbReference>
<sequence>MKTGLSILALTASAGMALADCETITFSDVGWTDITATTAATTVVLDALGYDTEIKVLSVPVTYTSMAEGDIDVFLGNWMPTMENDIAPYREAGTVDTVRANLEGAKYTLAVNKAAADMGIASFEDIAPNRDALDGEIYGIEPGNDGNRLIQSMIDEGAFGLDGFEVVESSEQGMLAQVERSNRRDQPIVFLGWEPHPMNAQFEMSYLTGGDDYFGPNLGGATVYTNTAAGFAESCPNIGTLLNNLEFTLEMENQIMGAILNDGTEASEAATAWLKENPGALDGWLDGVETASGEPGLPAVKSALGL</sequence>
<evidence type="ECO:0000256" key="1">
    <source>
        <dbReference type="SAM" id="SignalP"/>
    </source>
</evidence>
<dbReference type="EMBL" id="JAEKPD010000005">
    <property type="protein sequence ID" value="MBJ3762304.1"/>
    <property type="molecule type" value="Genomic_DNA"/>
</dbReference>
<dbReference type="GO" id="GO:0043190">
    <property type="term" value="C:ATP-binding cassette (ABC) transporter complex"/>
    <property type="evidence" value="ECO:0007669"/>
    <property type="project" value="InterPro"/>
</dbReference>
<dbReference type="GO" id="GO:0022857">
    <property type="term" value="F:transmembrane transporter activity"/>
    <property type="evidence" value="ECO:0007669"/>
    <property type="project" value="InterPro"/>
</dbReference>
<dbReference type="CDD" id="cd13640">
    <property type="entry name" value="PBP2_ChoX"/>
    <property type="match status" value="1"/>
</dbReference>
<accession>A0A934MGE0</accession>
<dbReference type="Gene3D" id="3.40.190.10">
    <property type="entry name" value="Periplasmic binding protein-like II"/>
    <property type="match status" value="1"/>
</dbReference>
<protein>
    <submittedName>
        <fullName evidence="3">Choline ABC transporter substrate-binding protein</fullName>
    </submittedName>
</protein>
<evidence type="ECO:0000313" key="3">
    <source>
        <dbReference type="EMBL" id="MBJ3762304.1"/>
    </source>
</evidence>